<comment type="caution">
    <text evidence="12">The sequence shown here is derived from an EMBL/GenBank/DDBJ whole genome shotgun (WGS) entry which is preliminary data.</text>
</comment>
<dbReference type="FunFam" id="1.10.510.10:FF:000095">
    <property type="entry name" value="protein STRUBBELIG-RECEPTOR FAMILY 8"/>
    <property type="match status" value="1"/>
</dbReference>
<dbReference type="InterPro" id="IPR050823">
    <property type="entry name" value="Plant_Ser_Thr_Prot_Kinase"/>
</dbReference>
<comment type="catalytic activity">
    <reaction evidence="9">
        <text>L-seryl-[protein] + ATP = O-phospho-L-seryl-[protein] + ADP + H(+)</text>
        <dbReference type="Rhea" id="RHEA:17989"/>
        <dbReference type="Rhea" id="RHEA-COMP:9863"/>
        <dbReference type="Rhea" id="RHEA-COMP:11604"/>
        <dbReference type="ChEBI" id="CHEBI:15378"/>
        <dbReference type="ChEBI" id="CHEBI:29999"/>
        <dbReference type="ChEBI" id="CHEBI:30616"/>
        <dbReference type="ChEBI" id="CHEBI:83421"/>
        <dbReference type="ChEBI" id="CHEBI:456216"/>
        <dbReference type="EC" id="2.7.11.1"/>
    </reaction>
</comment>
<dbReference type="PROSITE" id="PS50011">
    <property type="entry name" value="PROTEIN_KINASE_DOM"/>
    <property type="match status" value="1"/>
</dbReference>
<protein>
    <recommendedName>
        <fullName evidence="2">non-specific serine/threonine protein kinase</fullName>
        <ecNumber evidence="2">2.7.11.1</ecNumber>
    </recommendedName>
</protein>
<sequence>MLSSNMLWVLAGARKEGEIFQATNLKSFTFSDLKAATRNFRPDSLDEGGFGYVFKGWVDENSLTAASPGTGIIITVKRLSQESCQGDQEWLTEINHLGQLYHPNLVKLIAYCIEGERRFLVHEFMPKGSLGNHLFRRDSDFQPLSLNLRMKIALDAAKGLAFLHSDNAKVIYRDFNTSNILLDSNYNAKLSDFGLAKYDPIENLHPYDTRISSTFDYGAPEYKMAGRLTSKSDVYTFGVVLLEIISGRRASDQQGPSREMLLVEWARPYLSSKQKISRVMDPKIEGQYSVSCALKVAALALICLSADPKCRPTMEEVVRSLEQIYNGCSSSSSNEGKLSGGSRSKAARVNNGGKPRRKRMNGVHVVGN</sequence>
<evidence type="ECO:0000256" key="4">
    <source>
        <dbReference type="ARBA" id="ARBA00022679"/>
    </source>
</evidence>
<keyword evidence="5" id="KW-0547">Nucleotide-binding</keyword>
<dbReference type="InterPro" id="IPR000719">
    <property type="entry name" value="Prot_kinase_dom"/>
</dbReference>
<keyword evidence="3" id="KW-1003">Cell membrane</keyword>
<evidence type="ECO:0000256" key="9">
    <source>
        <dbReference type="ARBA" id="ARBA00048679"/>
    </source>
</evidence>
<evidence type="ECO:0000256" key="2">
    <source>
        <dbReference type="ARBA" id="ARBA00012513"/>
    </source>
</evidence>
<dbReference type="InterPro" id="IPR001245">
    <property type="entry name" value="Ser-Thr/Tyr_kinase_cat_dom"/>
</dbReference>
<reference evidence="12" key="1">
    <citation type="submission" date="2022-08" db="EMBL/GenBank/DDBJ databases">
        <authorList>
            <person name="Gutierrez-Valencia J."/>
        </authorList>
    </citation>
    <scope>NUCLEOTIDE SEQUENCE</scope>
</reference>
<evidence type="ECO:0000256" key="8">
    <source>
        <dbReference type="ARBA" id="ARBA00047899"/>
    </source>
</evidence>
<dbReference type="Proteomes" id="UP001154282">
    <property type="component" value="Unassembled WGS sequence"/>
</dbReference>
<feature type="region of interest" description="Disordered" evidence="10">
    <location>
        <begin position="328"/>
        <end position="368"/>
    </location>
</feature>
<comment type="catalytic activity">
    <reaction evidence="8">
        <text>L-threonyl-[protein] + ATP = O-phospho-L-threonyl-[protein] + ADP + H(+)</text>
        <dbReference type="Rhea" id="RHEA:46608"/>
        <dbReference type="Rhea" id="RHEA-COMP:11060"/>
        <dbReference type="Rhea" id="RHEA-COMP:11605"/>
        <dbReference type="ChEBI" id="CHEBI:15378"/>
        <dbReference type="ChEBI" id="CHEBI:30013"/>
        <dbReference type="ChEBI" id="CHEBI:30616"/>
        <dbReference type="ChEBI" id="CHEBI:61977"/>
        <dbReference type="ChEBI" id="CHEBI:456216"/>
        <dbReference type="EC" id="2.7.11.1"/>
    </reaction>
</comment>
<gene>
    <name evidence="12" type="ORF">LITE_LOCUS15102</name>
</gene>
<evidence type="ECO:0000256" key="10">
    <source>
        <dbReference type="SAM" id="MobiDB-lite"/>
    </source>
</evidence>
<keyword evidence="3" id="KW-0472">Membrane</keyword>
<dbReference type="FunFam" id="3.30.200.20:FF:000228">
    <property type="entry name" value="Serine/threonine-protein kinase BIK1"/>
    <property type="match status" value="1"/>
</dbReference>
<keyword evidence="7" id="KW-0067">ATP-binding</keyword>
<keyword evidence="6" id="KW-0418">Kinase</keyword>
<feature type="domain" description="Protein kinase" evidence="11">
    <location>
        <begin position="39"/>
        <end position="325"/>
    </location>
</feature>
<dbReference type="EC" id="2.7.11.1" evidence="2"/>
<evidence type="ECO:0000256" key="6">
    <source>
        <dbReference type="ARBA" id="ARBA00022777"/>
    </source>
</evidence>
<evidence type="ECO:0000256" key="3">
    <source>
        <dbReference type="ARBA" id="ARBA00022475"/>
    </source>
</evidence>
<dbReference type="SUPFAM" id="SSF56112">
    <property type="entry name" value="Protein kinase-like (PK-like)"/>
    <property type="match status" value="1"/>
</dbReference>
<dbReference type="GO" id="GO:0004674">
    <property type="term" value="F:protein serine/threonine kinase activity"/>
    <property type="evidence" value="ECO:0007669"/>
    <property type="project" value="UniProtKB-EC"/>
</dbReference>
<evidence type="ECO:0000256" key="5">
    <source>
        <dbReference type="ARBA" id="ARBA00022741"/>
    </source>
</evidence>
<keyword evidence="4" id="KW-0808">Transferase</keyword>
<accession>A0AAV0JP05</accession>
<evidence type="ECO:0000313" key="13">
    <source>
        <dbReference type="Proteomes" id="UP001154282"/>
    </source>
</evidence>
<feature type="compositionally biased region" description="Low complexity" evidence="10">
    <location>
        <begin position="328"/>
        <end position="342"/>
    </location>
</feature>
<evidence type="ECO:0000259" key="11">
    <source>
        <dbReference type="PROSITE" id="PS50011"/>
    </source>
</evidence>
<evidence type="ECO:0000313" key="12">
    <source>
        <dbReference type="EMBL" id="CAI0411303.1"/>
    </source>
</evidence>
<dbReference type="Gene3D" id="1.10.510.10">
    <property type="entry name" value="Transferase(Phosphotransferase) domain 1"/>
    <property type="match status" value="1"/>
</dbReference>
<dbReference type="GO" id="GO:0005886">
    <property type="term" value="C:plasma membrane"/>
    <property type="evidence" value="ECO:0007669"/>
    <property type="project" value="UniProtKB-SubCell"/>
</dbReference>
<dbReference type="Pfam" id="PF07714">
    <property type="entry name" value="PK_Tyr_Ser-Thr"/>
    <property type="match status" value="1"/>
</dbReference>
<dbReference type="GO" id="GO:0005524">
    <property type="term" value="F:ATP binding"/>
    <property type="evidence" value="ECO:0007669"/>
    <property type="project" value="UniProtKB-KW"/>
</dbReference>
<organism evidence="12 13">
    <name type="scientific">Linum tenue</name>
    <dbReference type="NCBI Taxonomy" id="586396"/>
    <lineage>
        <taxon>Eukaryota</taxon>
        <taxon>Viridiplantae</taxon>
        <taxon>Streptophyta</taxon>
        <taxon>Embryophyta</taxon>
        <taxon>Tracheophyta</taxon>
        <taxon>Spermatophyta</taxon>
        <taxon>Magnoliopsida</taxon>
        <taxon>eudicotyledons</taxon>
        <taxon>Gunneridae</taxon>
        <taxon>Pentapetalae</taxon>
        <taxon>rosids</taxon>
        <taxon>fabids</taxon>
        <taxon>Malpighiales</taxon>
        <taxon>Linaceae</taxon>
        <taxon>Linum</taxon>
    </lineage>
</organism>
<dbReference type="EMBL" id="CAMGYJ010000005">
    <property type="protein sequence ID" value="CAI0411303.1"/>
    <property type="molecule type" value="Genomic_DNA"/>
</dbReference>
<dbReference type="PANTHER" id="PTHR45621">
    <property type="entry name" value="OS01G0588500 PROTEIN-RELATED"/>
    <property type="match status" value="1"/>
</dbReference>
<evidence type="ECO:0000256" key="7">
    <source>
        <dbReference type="ARBA" id="ARBA00022840"/>
    </source>
</evidence>
<keyword evidence="13" id="KW-1185">Reference proteome</keyword>
<proteinExistence type="predicted"/>
<comment type="subcellular location">
    <subcellularLocation>
        <location evidence="1">Cell membrane</location>
    </subcellularLocation>
</comment>
<evidence type="ECO:0000256" key="1">
    <source>
        <dbReference type="ARBA" id="ARBA00004236"/>
    </source>
</evidence>
<dbReference type="Gene3D" id="3.30.200.20">
    <property type="entry name" value="Phosphorylase Kinase, domain 1"/>
    <property type="match status" value="1"/>
</dbReference>
<name>A0AAV0JP05_9ROSI</name>
<dbReference type="AlphaFoldDB" id="A0AAV0JP05"/>
<dbReference type="InterPro" id="IPR011009">
    <property type="entry name" value="Kinase-like_dom_sf"/>
</dbReference>